<evidence type="ECO:0000256" key="4">
    <source>
        <dbReference type="ARBA" id="ARBA00022516"/>
    </source>
</evidence>
<keyword evidence="11" id="KW-0443">Lipid metabolism</keyword>
<keyword evidence="7" id="KW-0547">Nucleotide-binding</keyword>
<feature type="transmembrane region" description="Helical" evidence="15">
    <location>
        <begin position="97"/>
        <end position="120"/>
    </location>
</feature>
<keyword evidence="9" id="KW-0067">ATP-binding</keyword>
<keyword evidence="6 15" id="KW-0812">Transmembrane</keyword>
<keyword evidence="12 15" id="KW-0472">Membrane</keyword>
<dbReference type="CDD" id="cd14265">
    <property type="entry name" value="UDPK_IM_like"/>
    <property type="match status" value="1"/>
</dbReference>
<feature type="transmembrane region" description="Helical" evidence="15">
    <location>
        <begin position="34"/>
        <end position="51"/>
    </location>
</feature>
<keyword evidence="8 16" id="KW-0418">Kinase</keyword>
<keyword evidence="5" id="KW-0808">Transferase</keyword>
<reference evidence="16 17" key="1">
    <citation type="submission" date="2020-08" db="EMBL/GenBank/DDBJ databases">
        <title>Genome public.</title>
        <authorList>
            <person name="Liu C."/>
            <person name="Sun Q."/>
        </authorList>
    </citation>
    <scope>NUCLEOTIDE SEQUENCE [LARGE SCALE GENOMIC DNA]</scope>
    <source>
        <strain evidence="16 17">NSJ-27</strain>
    </source>
</reference>
<keyword evidence="17" id="KW-1185">Reference proteome</keyword>
<evidence type="ECO:0000256" key="1">
    <source>
        <dbReference type="ARBA" id="ARBA00004651"/>
    </source>
</evidence>
<protein>
    <submittedName>
        <fullName evidence="16">Diacylglycerol kinase family protein</fullName>
    </submittedName>
</protein>
<evidence type="ECO:0000256" key="15">
    <source>
        <dbReference type="SAM" id="Phobius"/>
    </source>
</evidence>
<evidence type="ECO:0000256" key="12">
    <source>
        <dbReference type="ARBA" id="ARBA00023136"/>
    </source>
</evidence>
<dbReference type="Gene3D" id="1.10.287.3610">
    <property type="match status" value="1"/>
</dbReference>
<evidence type="ECO:0000313" key="17">
    <source>
        <dbReference type="Proteomes" id="UP000649151"/>
    </source>
</evidence>
<evidence type="ECO:0000256" key="7">
    <source>
        <dbReference type="ARBA" id="ARBA00022741"/>
    </source>
</evidence>
<comment type="similarity">
    <text evidence="2">Belongs to the bacterial diacylglycerol kinase family.</text>
</comment>
<keyword evidence="13" id="KW-0594">Phospholipid biosynthesis</keyword>
<feature type="transmembrane region" description="Helical" evidence="15">
    <location>
        <begin position="135"/>
        <end position="155"/>
    </location>
</feature>
<evidence type="ECO:0000256" key="13">
    <source>
        <dbReference type="ARBA" id="ARBA00023209"/>
    </source>
</evidence>
<dbReference type="Proteomes" id="UP000649151">
    <property type="component" value="Unassembled WGS sequence"/>
</dbReference>
<dbReference type="RefSeq" id="WP_186996250.1">
    <property type="nucleotide sequence ID" value="NZ_JACOQK010000001.1"/>
</dbReference>
<evidence type="ECO:0000256" key="9">
    <source>
        <dbReference type="ARBA" id="ARBA00022840"/>
    </source>
</evidence>
<keyword evidence="4" id="KW-0444">Lipid biosynthesis</keyword>
<evidence type="ECO:0000256" key="14">
    <source>
        <dbReference type="ARBA" id="ARBA00023264"/>
    </source>
</evidence>
<keyword evidence="14" id="KW-1208">Phospholipid metabolism</keyword>
<proteinExistence type="inferred from homology"/>
<keyword evidence="3" id="KW-1003">Cell membrane</keyword>
<organism evidence="16 17">
    <name type="scientific">Clostridium facile</name>
    <dbReference type="NCBI Taxonomy" id="2763035"/>
    <lineage>
        <taxon>Bacteria</taxon>
        <taxon>Bacillati</taxon>
        <taxon>Bacillota</taxon>
        <taxon>Clostridia</taxon>
        <taxon>Eubacteriales</taxon>
        <taxon>Clostridiaceae</taxon>
        <taxon>Clostridium</taxon>
    </lineage>
</organism>
<keyword evidence="10 15" id="KW-1133">Transmembrane helix</keyword>
<evidence type="ECO:0000256" key="6">
    <source>
        <dbReference type="ARBA" id="ARBA00022692"/>
    </source>
</evidence>
<gene>
    <name evidence="16" type="ORF">H8Z77_04030</name>
</gene>
<dbReference type="GO" id="GO:0016301">
    <property type="term" value="F:kinase activity"/>
    <property type="evidence" value="ECO:0007669"/>
    <property type="project" value="UniProtKB-KW"/>
</dbReference>
<dbReference type="InterPro" id="IPR036945">
    <property type="entry name" value="DAGK_sf"/>
</dbReference>
<evidence type="ECO:0000313" key="16">
    <source>
        <dbReference type="EMBL" id="MBC5787194.1"/>
    </source>
</evidence>
<dbReference type="InterPro" id="IPR033717">
    <property type="entry name" value="UDPK"/>
</dbReference>
<dbReference type="Pfam" id="PF01219">
    <property type="entry name" value="DAGK_prokar"/>
    <property type="match status" value="1"/>
</dbReference>
<comment type="subcellular location">
    <subcellularLocation>
        <location evidence="1">Cell membrane</location>
        <topology evidence="1">Multi-pass membrane protein</topology>
    </subcellularLocation>
</comment>
<sequence length="177" mass="19855">MKFNNKEFKGLVKSFSYAFRGIWFCIKNERNMRIHITASVFVLAFSFIYGLTPNQYAILALTLGSVMMCELVNTAIEAVVNLTSDSYDNLARIAKDVAAGAVLLCAIAAVGVGIALFGNWDKLFATIQQIISTPWYIIGFALWLVLGIVFIFHGFRPKEHTDTVKIYRPKKSNTKMK</sequence>
<dbReference type="EMBL" id="JACOQK010000001">
    <property type="protein sequence ID" value="MBC5787194.1"/>
    <property type="molecule type" value="Genomic_DNA"/>
</dbReference>
<evidence type="ECO:0000256" key="5">
    <source>
        <dbReference type="ARBA" id="ARBA00022679"/>
    </source>
</evidence>
<evidence type="ECO:0000256" key="3">
    <source>
        <dbReference type="ARBA" id="ARBA00022475"/>
    </source>
</evidence>
<name>A0ABR7IPY4_9CLOT</name>
<dbReference type="PANTHER" id="PTHR34299">
    <property type="entry name" value="DIACYLGLYCEROL KINASE"/>
    <property type="match status" value="1"/>
</dbReference>
<evidence type="ECO:0000256" key="8">
    <source>
        <dbReference type="ARBA" id="ARBA00022777"/>
    </source>
</evidence>
<accession>A0ABR7IPY4</accession>
<evidence type="ECO:0000256" key="10">
    <source>
        <dbReference type="ARBA" id="ARBA00022989"/>
    </source>
</evidence>
<dbReference type="PANTHER" id="PTHR34299:SF1">
    <property type="entry name" value="DIACYLGLYCEROL KINASE"/>
    <property type="match status" value="1"/>
</dbReference>
<dbReference type="InterPro" id="IPR000829">
    <property type="entry name" value="DAGK"/>
</dbReference>
<evidence type="ECO:0000256" key="2">
    <source>
        <dbReference type="ARBA" id="ARBA00005967"/>
    </source>
</evidence>
<comment type="caution">
    <text evidence="16">The sequence shown here is derived from an EMBL/GenBank/DDBJ whole genome shotgun (WGS) entry which is preliminary data.</text>
</comment>
<evidence type="ECO:0000256" key="11">
    <source>
        <dbReference type="ARBA" id="ARBA00023098"/>
    </source>
</evidence>